<accession>A0A813E8P3</accession>
<organism evidence="1 2">
    <name type="scientific">Polarella glacialis</name>
    <name type="common">Dinoflagellate</name>
    <dbReference type="NCBI Taxonomy" id="89957"/>
    <lineage>
        <taxon>Eukaryota</taxon>
        <taxon>Sar</taxon>
        <taxon>Alveolata</taxon>
        <taxon>Dinophyceae</taxon>
        <taxon>Suessiales</taxon>
        <taxon>Suessiaceae</taxon>
        <taxon>Polarella</taxon>
    </lineage>
</organism>
<keyword evidence="2" id="KW-1185">Reference proteome</keyword>
<sequence>MSLSINTAASCQQACWKSVTSPGTSSFTIAINCPPALSISALFWCSSAAGSRQIPQPGLRRISRTAGPWAHRLEELRVSPLGRRCSCTTGAERGPDAELPELPELLNPAARLESPAGRFSTPLPSPPAKEQLLPDSDTQVGCIGLFQTAAATANNINPARDTRRAETLRTNITEAPISHCRFQAHIIITQGSDS</sequence>
<dbReference type="EMBL" id="CAJNNV010008760">
    <property type="protein sequence ID" value="CAE8596617.1"/>
    <property type="molecule type" value="Genomic_DNA"/>
</dbReference>
<evidence type="ECO:0000313" key="2">
    <source>
        <dbReference type="Proteomes" id="UP000654075"/>
    </source>
</evidence>
<evidence type="ECO:0000313" key="1">
    <source>
        <dbReference type="EMBL" id="CAE8596617.1"/>
    </source>
</evidence>
<gene>
    <name evidence="1" type="ORF">PGLA1383_LOCUS15079</name>
</gene>
<dbReference type="Proteomes" id="UP000654075">
    <property type="component" value="Unassembled WGS sequence"/>
</dbReference>
<dbReference type="AlphaFoldDB" id="A0A813E8P3"/>
<proteinExistence type="predicted"/>
<reference evidence="1" key="1">
    <citation type="submission" date="2021-02" db="EMBL/GenBank/DDBJ databases">
        <authorList>
            <person name="Dougan E. K."/>
            <person name="Rhodes N."/>
            <person name="Thang M."/>
            <person name="Chan C."/>
        </authorList>
    </citation>
    <scope>NUCLEOTIDE SEQUENCE</scope>
</reference>
<name>A0A813E8P3_POLGL</name>
<protein>
    <submittedName>
        <fullName evidence="1">Uncharacterized protein</fullName>
    </submittedName>
</protein>
<comment type="caution">
    <text evidence="1">The sequence shown here is derived from an EMBL/GenBank/DDBJ whole genome shotgun (WGS) entry which is preliminary data.</text>
</comment>